<sequence length="56" mass="6204">MNMTSTIKADWTLTNDSSTSRTAWIYASTKPGTGSTPEQTIQRAFSHIIFPESQLP</sequence>
<comment type="caution">
    <text evidence="1">The sequence shown here is derived from an EMBL/GenBank/DDBJ whole genome shotgun (WGS) entry which is preliminary data.</text>
</comment>
<gene>
    <name evidence="1" type="ORF">EST38_g11659</name>
</gene>
<reference evidence="1 2" key="1">
    <citation type="submission" date="2019-01" db="EMBL/GenBank/DDBJ databases">
        <title>Draft genome sequence of Psathyrella aberdarensis IHI B618.</title>
        <authorList>
            <person name="Buettner E."/>
            <person name="Kellner H."/>
        </authorList>
    </citation>
    <scope>NUCLEOTIDE SEQUENCE [LARGE SCALE GENOMIC DNA]</scope>
    <source>
        <strain evidence="1 2">IHI B618</strain>
    </source>
</reference>
<dbReference type="EMBL" id="SDEE01000746">
    <property type="protein sequence ID" value="RXW14196.1"/>
    <property type="molecule type" value="Genomic_DNA"/>
</dbReference>
<dbReference type="AlphaFoldDB" id="A0A4Q2D6M5"/>
<name>A0A4Q2D6M5_9AGAR</name>
<dbReference type="Proteomes" id="UP000290288">
    <property type="component" value="Unassembled WGS sequence"/>
</dbReference>
<accession>A0A4Q2D6M5</accession>
<evidence type="ECO:0000313" key="2">
    <source>
        <dbReference type="Proteomes" id="UP000290288"/>
    </source>
</evidence>
<organism evidence="1 2">
    <name type="scientific">Candolleomyces aberdarensis</name>
    <dbReference type="NCBI Taxonomy" id="2316362"/>
    <lineage>
        <taxon>Eukaryota</taxon>
        <taxon>Fungi</taxon>
        <taxon>Dikarya</taxon>
        <taxon>Basidiomycota</taxon>
        <taxon>Agaricomycotina</taxon>
        <taxon>Agaricomycetes</taxon>
        <taxon>Agaricomycetidae</taxon>
        <taxon>Agaricales</taxon>
        <taxon>Agaricineae</taxon>
        <taxon>Psathyrellaceae</taxon>
        <taxon>Candolleomyces</taxon>
    </lineage>
</organism>
<evidence type="ECO:0000313" key="1">
    <source>
        <dbReference type="EMBL" id="RXW14196.1"/>
    </source>
</evidence>
<protein>
    <submittedName>
        <fullName evidence="1">Uncharacterized protein</fullName>
    </submittedName>
</protein>
<keyword evidence="2" id="KW-1185">Reference proteome</keyword>
<proteinExistence type="predicted"/>